<organism evidence="1 2">
    <name type="scientific">Spirochaeta lutea</name>
    <dbReference type="NCBI Taxonomy" id="1480694"/>
    <lineage>
        <taxon>Bacteria</taxon>
        <taxon>Pseudomonadati</taxon>
        <taxon>Spirochaetota</taxon>
        <taxon>Spirochaetia</taxon>
        <taxon>Spirochaetales</taxon>
        <taxon>Spirochaetaceae</taxon>
        <taxon>Spirochaeta</taxon>
    </lineage>
</organism>
<proteinExistence type="predicted"/>
<comment type="caution">
    <text evidence="1">The sequence shown here is derived from an EMBL/GenBank/DDBJ whole genome shotgun (WGS) entry which is preliminary data.</text>
</comment>
<accession>A0A098R4B0</accession>
<reference evidence="1 2" key="1">
    <citation type="submission" date="2014-05" db="EMBL/GenBank/DDBJ databases">
        <title>De novo Genome Sequence of Spirocheata sp.</title>
        <authorList>
            <person name="Shivani Y."/>
            <person name="Subhash Y."/>
            <person name="Tushar L."/>
            <person name="Sasikala C."/>
            <person name="Ramana C.V."/>
        </authorList>
    </citation>
    <scope>NUCLEOTIDE SEQUENCE [LARGE SCALE GENOMIC DNA]</scope>
    <source>
        <strain evidence="1 2">JC230</strain>
    </source>
</reference>
<evidence type="ECO:0000313" key="2">
    <source>
        <dbReference type="Proteomes" id="UP000029692"/>
    </source>
</evidence>
<sequence>MVNDYNTGMPKIHDRIQIAMEELGTRAGIDLPRTFELVWPFLLGWFSDNTVAPPMSRQLPDTQAQVSGPVHPAHSGLGGAPNHSLIDPQEAWEIDSPINPQEAWDVACLLAESGLPPGLPMLVCFFETAQAAGCGLSWKQ</sequence>
<name>A0A098R4B0_9SPIO</name>
<dbReference type="Proteomes" id="UP000029692">
    <property type="component" value="Unassembled WGS sequence"/>
</dbReference>
<protein>
    <submittedName>
        <fullName evidence="1">Uncharacterized protein</fullName>
    </submittedName>
</protein>
<dbReference type="AlphaFoldDB" id="A0A098R4B0"/>
<keyword evidence="2" id="KW-1185">Reference proteome</keyword>
<dbReference type="EMBL" id="JNUP01000023">
    <property type="protein sequence ID" value="KGE73602.1"/>
    <property type="molecule type" value="Genomic_DNA"/>
</dbReference>
<gene>
    <name evidence="1" type="ORF">DC28_02840</name>
</gene>
<evidence type="ECO:0000313" key="1">
    <source>
        <dbReference type="EMBL" id="KGE73602.1"/>
    </source>
</evidence>